<evidence type="ECO:0000313" key="3">
    <source>
        <dbReference type="Proteomes" id="UP000324832"/>
    </source>
</evidence>
<sequence length="190" mass="22127">MYFRMPPLFELDNYEQCMGSEDGVFCVVAVDVITEPDNDVTNIIKKYSLNKQKQYNHSSLERGICVTSSCKGNNISNLNMEDLNIVLSECINETIYNEYKVKTQVSRIYYCHNSKRQVDVDVDIGDWIFAVIILIIFFRISKLERVYLKRAKGSKIKKFSRLRRDQVCISCSCGLRIINKIIDFFIKFGK</sequence>
<evidence type="ECO:0000256" key="1">
    <source>
        <dbReference type="SAM" id="Phobius"/>
    </source>
</evidence>
<dbReference type="EMBL" id="FZQP02006797">
    <property type="protein sequence ID" value="VVD03760.1"/>
    <property type="molecule type" value="Genomic_DNA"/>
</dbReference>
<keyword evidence="3" id="KW-1185">Reference proteome</keyword>
<proteinExistence type="predicted"/>
<feature type="transmembrane region" description="Helical" evidence="1">
    <location>
        <begin position="124"/>
        <end position="140"/>
    </location>
</feature>
<evidence type="ECO:0000313" key="2">
    <source>
        <dbReference type="EMBL" id="VVD03760.1"/>
    </source>
</evidence>
<protein>
    <submittedName>
        <fullName evidence="2">Uncharacterized protein</fullName>
    </submittedName>
</protein>
<dbReference type="Proteomes" id="UP000324832">
    <property type="component" value="Unassembled WGS sequence"/>
</dbReference>
<keyword evidence="1" id="KW-0812">Transmembrane</keyword>
<reference evidence="2 3" key="1">
    <citation type="submission" date="2017-07" db="EMBL/GenBank/DDBJ databases">
        <authorList>
            <person name="Talla V."/>
            <person name="Backstrom N."/>
        </authorList>
    </citation>
    <scope>NUCLEOTIDE SEQUENCE [LARGE SCALE GENOMIC DNA]</scope>
</reference>
<keyword evidence="1" id="KW-0472">Membrane</keyword>
<gene>
    <name evidence="2" type="ORF">LSINAPIS_LOCUS13684</name>
</gene>
<keyword evidence="1" id="KW-1133">Transmembrane helix</keyword>
<name>A0A5E4R1L4_9NEOP</name>
<accession>A0A5E4R1L4</accession>
<organism evidence="2 3">
    <name type="scientific">Leptidea sinapis</name>
    <dbReference type="NCBI Taxonomy" id="189913"/>
    <lineage>
        <taxon>Eukaryota</taxon>
        <taxon>Metazoa</taxon>
        <taxon>Ecdysozoa</taxon>
        <taxon>Arthropoda</taxon>
        <taxon>Hexapoda</taxon>
        <taxon>Insecta</taxon>
        <taxon>Pterygota</taxon>
        <taxon>Neoptera</taxon>
        <taxon>Endopterygota</taxon>
        <taxon>Lepidoptera</taxon>
        <taxon>Glossata</taxon>
        <taxon>Ditrysia</taxon>
        <taxon>Papilionoidea</taxon>
        <taxon>Pieridae</taxon>
        <taxon>Dismorphiinae</taxon>
        <taxon>Leptidea</taxon>
    </lineage>
</organism>
<dbReference type="AlphaFoldDB" id="A0A5E4R1L4"/>